<keyword evidence="5" id="KW-1185">Reference proteome</keyword>
<dbReference type="InterPro" id="IPR011600">
    <property type="entry name" value="Pept_C14_caspase"/>
</dbReference>
<dbReference type="PANTHER" id="PTHR22576">
    <property type="entry name" value="MUCOSA ASSOCIATED LYMPHOID TISSUE LYMPHOMA TRANSLOCATION PROTEIN 1/PARACASPASE"/>
    <property type="match status" value="1"/>
</dbReference>
<dbReference type="RefSeq" id="XP_015182861.1">
    <property type="nucleotide sequence ID" value="XM_015327375.1"/>
</dbReference>
<dbReference type="PRINTS" id="PR00376">
    <property type="entry name" value="IL1BCENZYME"/>
</dbReference>
<proteinExistence type="inferred from homology"/>
<dbReference type="Pfam" id="PF23724">
    <property type="entry name" value="Dredd_2nd"/>
    <property type="match status" value="1"/>
</dbReference>
<dbReference type="InterPro" id="IPR056260">
    <property type="entry name" value="Dredd_2nd"/>
</dbReference>
<evidence type="ECO:0000259" key="3">
    <source>
        <dbReference type="PROSITE" id="PS50207"/>
    </source>
</evidence>
<dbReference type="InterPro" id="IPR056259">
    <property type="entry name" value="Dredd_N"/>
</dbReference>
<dbReference type="InterPro" id="IPR029030">
    <property type="entry name" value="Caspase-like_dom_sf"/>
</dbReference>
<dbReference type="InterPro" id="IPR015917">
    <property type="entry name" value="Pept_C14A"/>
</dbReference>
<feature type="domain" description="Caspase family p10" evidence="3">
    <location>
        <begin position="404"/>
        <end position="468"/>
    </location>
</feature>
<dbReference type="Pfam" id="PF23725">
    <property type="entry name" value="Dredd_N"/>
    <property type="match status" value="1"/>
</dbReference>
<evidence type="ECO:0000313" key="6">
    <source>
        <dbReference type="RefSeq" id="XP_015182861.1"/>
    </source>
</evidence>
<organism evidence="5 6">
    <name type="scientific">Polistes dominula</name>
    <name type="common">European paper wasp</name>
    <name type="synonym">Vespa dominula</name>
    <dbReference type="NCBI Taxonomy" id="743375"/>
    <lineage>
        <taxon>Eukaryota</taxon>
        <taxon>Metazoa</taxon>
        <taxon>Ecdysozoa</taxon>
        <taxon>Arthropoda</taxon>
        <taxon>Hexapoda</taxon>
        <taxon>Insecta</taxon>
        <taxon>Pterygota</taxon>
        <taxon>Neoptera</taxon>
        <taxon>Endopterygota</taxon>
        <taxon>Hymenoptera</taxon>
        <taxon>Apocrita</taxon>
        <taxon>Aculeata</taxon>
        <taxon>Vespoidea</taxon>
        <taxon>Vespidae</taxon>
        <taxon>Polistinae</taxon>
        <taxon>Polistini</taxon>
        <taxon>Polistes</taxon>
    </lineage>
</organism>
<dbReference type="Pfam" id="PF00656">
    <property type="entry name" value="Peptidase_C14"/>
    <property type="match status" value="1"/>
</dbReference>
<evidence type="ECO:0000259" key="4">
    <source>
        <dbReference type="PROSITE" id="PS50208"/>
    </source>
</evidence>
<protein>
    <submittedName>
        <fullName evidence="6">Caspase-8</fullName>
    </submittedName>
</protein>
<gene>
    <name evidence="6" type="primary">LOC107069781</name>
</gene>
<dbReference type="GeneID" id="107069781"/>
<sequence length="493" mass="56722">MSLVSDANPGIGVPASIVKKSINLDVLEKIENDLDIEDIVSILFLMVCDYKNAFSKIYQLYRKAKKDGTCVISEIVKDNEENWEDKFLESICVCNNRKVIKKLGLCLKDLETRYLPKNRFFKQTLNPIAKCLYVLCESLTTEETKMLLRLVKEDKVKYEPTLDDVDQLELHLLYWMNIEYISILSEKRGNLKNLLKHLKTFDDIELITVDLAKYDEQHHSYSSSTDTSEKTTFSIQNFNKSNLIEIENNDKSIRQIKKGLCVIINEMYFHGSQYETRYGTNADSDKLSKTFKGFGFAVHIFENLKKNEMLSKIRNLSKLFGSDYDCIFVCILSHGYKGGIITSDEAEVSIESIENAFCCSEFTEIIKIVIIQACQGKAVGKVAVNENSLVTDGLDDLVPADITARKNFCIFMSTLQGYVSMRDKLRGSWFIQEFCDILQQKERKVTFFNSVLKVMQVVQNKRGIMRDELVSQLPELRMLRLDTDFELPQYTGH</sequence>
<dbReference type="InterPro" id="IPR001309">
    <property type="entry name" value="Pept_C14_p20"/>
</dbReference>
<evidence type="ECO:0000256" key="2">
    <source>
        <dbReference type="RuleBase" id="RU003971"/>
    </source>
</evidence>
<dbReference type="InterPro" id="IPR052039">
    <property type="entry name" value="Caspase-related_regulators"/>
</dbReference>
<dbReference type="Proteomes" id="UP000694924">
    <property type="component" value="Unplaced"/>
</dbReference>
<dbReference type="SMART" id="SM00115">
    <property type="entry name" value="CASc"/>
    <property type="match status" value="1"/>
</dbReference>
<reference evidence="6" key="1">
    <citation type="submission" date="2025-08" db="UniProtKB">
        <authorList>
            <consortium name="RefSeq"/>
        </authorList>
    </citation>
    <scope>IDENTIFICATION</scope>
    <source>
        <tissue evidence="6">Whole body</tissue>
    </source>
</reference>
<dbReference type="PROSITE" id="PS50208">
    <property type="entry name" value="CASPASE_P20"/>
    <property type="match status" value="1"/>
</dbReference>
<evidence type="ECO:0000313" key="5">
    <source>
        <dbReference type="Proteomes" id="UP000694924"/>
    </source>
</evidence>
<dbReference type="PROSITE" id="PS50207">
    <property type="entry name" value="CASPASE_P10"/>
    <property type="match status" value="1"/>
</dbReference>
<accession>A0ABM1IRM4</accession>
<dbReference type="InterPro" id="IPR002138">
    <property type="entry name" value="Pept_C14_p10"/>
</dbReference>
<dbReference type="Gene3D" id="3.40.50.1460">
    <property type="match status" value="1"/>
</dbReference>
<dbReference type="SUPFAM" id="SSF52129">
    <property type="entry name" value="Caspase-like"/>
    <property type="match status" value="1"/>
</dbReference>
<feature type="domain" description="Caspase family p20" evidence="4">
    <location>
        <begin position="257"/>
        <end position="378"/>
    </location>
</feature>
<name>A0ABM1IRM4_POLDO</name>
<dbReference type="PANTHER" id="PTHR22576:SF41">
    <property type="entry name" value="CASPASE 14, APOPTOSIS-RELATED CYSTEINE PEPTIDASE"/>
    <property type="match status" value="1"/>
</dbReference>
<evidence type="ECO:0000256" key="1">
    <source>
        <dbReference type="ARBA" id="ARBA00010134"/>
    </source>
</evidence>
<comment type="similarity">
    <text evidence="1 2">Belongs to the peptidase C14A family.</text>
</comment>